<comment type="cofactor">
    <cofactor evidence="2">
        <name>Mg(2+)</name>
        <dbReference type="ChEBI" id="CHEBI:18420"/>
    </cofactor>
</comment>
<dbReference type="InterPro" id="IPR031703">
    <property type="entry name" value="Lipin_mid"/>
</dbReference>
<dbReference type="InterPro" id="IPR013209">
    <property type="entry name" value="LNS2"/>
</dbReference>
<evidence type="ECO:0000313" key="7">
    <source>
        <dbReference type="Proteomes" id="UP001652625"/>
    </source>
</evidence>
<sequence>MHYIGNFAKSVAGLYNQINSATLTGAIDIMVIKHPDGTYVGSPFHVRFGKLGVLRSREKIVYVMINDEEVNLHMKLGEAGEAFFVETVKDNECVPSQLATSPIPSPTIFFQHLENKYAVKDEKTKTEVSITDNHNVLCKSQSISIPGNHNYAENEKYWSYEQPEKLKSYSVDLTSSRVQYPLSDMDSPISSPLSMSPSESHLRTVFSDTETPSVENAVEQDITWLWGQLPENKPKTPRSVTIVERRKKTKEKKLESEGLLLADVLAADKDVADIYLHRGSGDELDSGFDWELTNNDETKEQSKIYEKEVPTTDKEEIGEVELSLCGDLKNRRLEPENFKKCIVNFEEFCRCPSLLHDPKLVIRINESYYNWAVAAPYLMSYVVFQKPIVQECLNLLKKQYMPKKRKGWFYWRTTNDDSSDDENLVQPAIYEHQHNLPIAEVNDSDAMNRTSDGFSDCDIEYRKTLRLTSKQWKALNLKYGPNKVTFSVTTRLQGTAECSARIFLWDYSDKIIISDIDGTITKSDVLGQILPHVGKDWSQSGVTELFTQIKKNGYKFIYLSARAIGQASMTREFLNNVRQGQMELPDGPLFLTPTSLFVAFKKEVIDRKPEEFKISCMRDILNLFPSDINPFHSGFGNRVNDMWAYRAVGIPISRIFTINYKGEVKHELTFAYTSSYNKLIQLVDQMFPPLSSKSMCAEPSQFTAFSYWRNPIPPLNVSDVEEEIEFP</sequence>
<feature type="domain" description="LNS2/PITP" evidence="6">
    <location>
        <begin position="511"/>
        <end position="667"/>
    </location>
</feature>
<dbReference type="InterPro" id="IPR026058">
    <property type="entry name" value="LIPIN"/>
</dbReference>
<evidence type="ECO:0000256" key="3">
    <source>
        <dbReference type="ARBA" id="ARBA00005476"/>
    </source>
</evidence>
<dbReference type="Pfam" id="PF04571">
    <property type="entry name" value="Lipin_N"/>
    <property type="match status" value="1"/>
</dbReference>
<name>A0ABM4BQJ1_HYDVU</name>
<evidence type="ECO:0000256" key="1">
    <source>
        <dbReference type="ARBA" id="ARBA00001180"/>
    </source>
</evidence>
<comment type="catalytic activity">
    <reaction evidence="1">
        <text>a 1,2-diacyl-sn-glycero-3-phosphate + H2O = a 1,2-diacyl-sn-glycerol + phosphate</text>
        <dbReference type="Rhea" id="RHEA:27429"/>
        <dbReference type="ChEBI" id="CHEBI:15377"/>
        <dbReference type="ChEBI" id="CHEBI:17815"/>
        <dbReference type="ChEBI" id="CHEBI:43474"/>
        <dbReference type="ChEBI" id="CHEBI:58608"/>
        <dbReference type="EC" id="3.1.3.4"/>
    </reaction>
    <physiologicalReaction direction="left-to-right" evidence="1">
        <dbReference type="Rhea" id="RHEA:27430"/>
    </physiologicalReaction>
</comment>
<dbReference type="InterPro" id="IPR036412">
    <property type="entry name" value="HAD-like_sf"/>
</dbReference>
<dbReference type="PANTHER" id="PTHR12181">
    <property type="entry name" value="LIPIN"/>
    <property type="match status" value="1"/>
</dbReference>
<dbReference type="EC" id="3.1.3.4" evidence="4"/>
<comment type="similarity">
    <text evidence="3">Belongs to the lipin family.</text>
</comment>
<dbReference type="Pfam" id="PF08235">
    <property type="entry name" value="LNS2"/>
    <property type="match status" value="1"/>
</dbReference>
<dbReference type="Pfam" id="PF16876">
    <property type="entry name" value="Lipin_mid"/>
    <property type="match status" value="1"/>
</dbReference>
<evidence type="ECO:0000256" key="5">
    <source>
        <dbReference type="ARBA" id="ARBA00022801"/>
    </source>
</evidence>
<dbReference type="RefSeq" id="XP_065651408.1">
    <property type="nucleotide sequence ID" value="XM_065795336.1"/>
</dbReference>
<dbReference type="SMART" id="SM00775">
    <property type="entry name" value="LNS2"/>
    <property type="match status" value="1"/>
</dbReference>
<keyword evidence="5" id="KW-0378">Hydrolase</keyword>
<dbReference type="InterPro" id="IPR007651">
    <property type="entry name" value="Lipin_N"/>
</dbReference>
<dbReference type="InterPro" id="IPR031315">
    <property type="entry name" value="LNS2/PITP"/>
</dbReference>
<evidence type="ECO:0000313" key="8">
    <source>
        <dbReference type="RefSeq" id="XP_065651408.1"/>
    </source>
</evidence>
<accession>A0ABM4BQJ1</accession>
<dbReference type="PANTHER" id="PTHR12181:SF12">
    <property type="entry name" value="PHOSPHATIDATE PHOSPHATASE"/>
    <property type="match status" value="1"/>
</dbReference>
<reference evidence="8" key="1">
    <citation type="submission" date="2025-08" db="UniProtKB">
        <authorList>
            <consortium name="RefSeq"/>
        </authorList>
    </citation>
    <scope>IDENTIFICATION</scope>
</reference>
<organism evidence="7 8">
    <name type="scientific">Hydra vulgaris</name>
    <name type="common">Hydra</name>
    <name type="synonym">Hydra attenuata</name>
    <dbReference type="NCBI Taxonomy" id="6087"/>
    <lineage>
        <taxon>Eukaryota</taxon>
        <taxon>Metazoa</taxon>
        <taxon>Cnidaria</taxon>
        <taxon>Hydrozoa</taxon>
        <taxon>Hydroidolina</taxon>
        <taxon>Anthoathecata</taxon>
        <taxon>Aplanulata</taxon>
        <taxon>Hydridae</taxon>
        <taxon>Hydra</taxon>
    </lineage>
</organism>
<dbReference type="SUPFAM" id="SSF56784">
    <property type="entry name" value="HAD-like"/>
    <property type="match status" value="1"/>
</dbReference>
<evidence type="ECO:0000256" key="4">
    <source>
        <dbReference type="ARBA" id="ARBA00012638"/>
    </source>
</evidence>
<keyword evidence="7" id="KW-1185">Reference proteome</keyword>
<evidence type="ECO:0000259" key="6">
    <source>
        <dbReference type="SMART" id="SM00775"/>
    </source>
</evidence>
<dbReference type="Proteomes" id="UP001652625">
    <property type="component" value="Chromosome 04"/>
</dbReference>
<protein>
    <recommendedName>
        <fullName evidence="4">phosphatidate phosphatase</fullName>
        <ecNumber evidence="4">3.1.3.4</ecNumber>
    </recommendedName>
</protein>
<proteinExistence type="inferred from homology"/>
<gene>
    <name evidence="8" type="primary">LOC100214900</name>
</gene>
<evidence type="ECO:0000256" key="2">
    <source>
        <dbReference type="ARBA" id="ARBA00001946"/>
    </source>
</evidence>
<dbReference type="GeneID" id="100214900"/>